<feature type="domain" description="ZP" evidence="10">
    <location>
        <begin position="33"/>
        <end position="283"/>
    </location>
</feature>
<feature type="chain" id="PRO_5013302974" evidence="9">
    <location>
        <begin position="20"/>
        <end position="399"/>
    </location>
</feature>
<evidence type="ECO:0000259" key="10">
    <source>
        <dbReference type="PROSITE" id="PS51034"/>
    </source>
</evidence>
<organism evidence="11 12">
    <name type="scientific">Onchocerca flexuosa</name>
    <dbReference type="NCBI Taxonomy" id="387005"/>
    <lineage>
        <taxon>Eukaryota</taxon>
        <taxon>Metazoa</taxon>
        <taxon>Ecdysozoa</taxon>
        <taxon>Nematoda</taxon>
        <taxon>Chromadorea</taxon>
        <taxon>Rhabditida</taxon>
        <taxon>Spirurina</taxon>
        <taxon>Spiruromorpha</taxon>
        <taxon>Filarioidea</taxon>
        <taxon>Onchocercidae</taxon>
        <taxon>Onchocerca</taxon>
    </lineage>
</organism>
<dbReference type="InterPro" id="IPR057475">
    <property type="entry name" value="CUT_C"/>
</dbReference>
<keyword evidence="7 8" id="KW-0472">Membrane</keyword>
<keyword evidence="12" id="KW-1185">Reference proteome</keyword>
<dbReference type="Proteomes" id="UP000242913">
    <property type="component" value="Unassembled WGS sequence"/>
</dbReference>
<dbReference type="InterPro" id="IPR051962">
    <property type="entry name" value="Cuticlin"/>
</dbReference>
<evidence type="ECO:0000256" key="9">
    <source>
        <dbReference type="SAM" id="SignalP"/>
    </source>
</evidence>
<feature type="signal peptide" evidence="9">
    <location>
        <begin position="1"/>
        <end position="19"/>
    </location>
</feature>
<keyword evidence="5 9" id="KW-0732">Signal</keyword>
<feature type="transmembrane region" description="Helical" evidence="8">
    <location>
        <begin position="367"/>
        <end position="389"/>
    </location>
</feature>
<evidence type="ECO:0000256" key="8">
    <source>
        <dbReference type="SAM" id="Phobius"/>
    </source>
</evidence>
<evidence type="ECO:0000256" key="3">
    <source>
        <dbReference type="ARBA" id="ARBA00022475"/>
    </source>
</evidence>
<keyword evidence="3" id="KW-1003">Cell membrane</keyword>
<dbReference type="OrthoDB" id="6139674at2759"/>
<evidence type="ECO:0000256" key="5">
    <source>
        <dbReference type="ARBA" id="ARBA00022729"/>
    </source>
</evidence>
<dbReference type="PROSITE" id="PS51034">
    <property type="entry name" value="ZP_2"/>
    <property type="match status" value="1"/>
</dbReference>
<dbReference type="Pfam" id="PF25301">
    <property type="entry name" value="CUT_C"/>
    <property type="match status" value="1"/>
</dbReference>
<name>A0A238C1P1_9BILA</name>
<dbReference type="PANTHER" id="PTHR22907:SF11">
    <property type="entry name" value="CUTICLIN-5"/>
    <property type="match status" value="1"/>
</dbReference>
<dbReference type="PANTHER" id="PTHR22907">
    <property type="entry name" value="GH04558P"/>
    <property type="match status" value="1"/>
</dbReference>
<evidence type="ECO:0000256" key="6">
    <source>
        <dbReference type="ARBA" id="ARBA00022989"/>
    </source>
</evidence>
<gene>
    <name evidence="11" type="ORF">X798_01851</name>
</gene>
<dbReference type="Gene3D" id="2.60.40.4100">
    <property type="entry name" value="Zona pellucida, ZP-C domain"/>
    <property type="match status" value="1"/>
</dbReference>
<keyword evidence="4 8" id="KW-0812">Transmembrane</keyword>
<keyword evidence="2" id="KW-0193">Cuticle</keyword>
<evidence type="ECO:0000256" key="2">
    <source>
        <dbReference type="ARBA" id="ARBA00022460"/>
    </source>
</evidence>
<keyword evidence="6 8" id="KW-1133">Transmembrane helix</keyword>
<proteinExistence type="predicted"/>
<reference evidence="11 12" key="1">
    <citation type="submission" date="2015-12" db="EMBL/GenBank/DDBJ databases">
        <title>Draft genome of the nematode, Onchocerca flexuosa.</title>
        <authorList>
            <person name="Mitreva M."/>
        </authorList>
    </citation>
    <scope>NUCLEOTIDE SEQUENCE [LARGE SCALE GENOMIC DNA]</scope>
    <source>
        <strain evidence="11">Red Deer</strain>
    </source>
</reference>
<comment type="subcellular location">
    <subcellularLocation>
        <location evidence="1">Cell membrane</location>
        <topology evidence="1">Single-pass type I membrane protein</topology>
    </subcellularLocation>
</comment>
<evidence type="ECO:0000313" key="11">
    <source>
        <dbReference type="EMBL" id="OZC11025.1"/>
    </source>
</evidence>
<evidence type="ECO:0000313" key="12">
    <source>
        <dbReference type="Proteomes" id="UP000242913"/>
    </source>
</evidence>
<dbReference type="InterPro" id="IPR001507">
    <property type="entry name" value="ZP_dom"/>
</dbReference>
<dbReference type="EMBL" id="KZ269982">
    <property type="protein sequence ID" value="OZC11025.1"/>
    <property type="molecule type" value="Genomic_DNA"/>
</dbReference>
<dbReference type="GO" id="GO:0042302">
    <property type="term" value="F:structural constituent of cuticle"/>
    <property type="evidence" value="ECO:0007669"/>
    <property type="project" value="UniProtKB-KW"/>
</dbReference>
<evidence type="ECO:0000256" key="7">
    <source>
        <dbReference type="ARBA" id="ARBA00023136"/>
    </source>
</evidence>
<protein>
    <submittedName>
        <fullName evidence="11">Zona pellucida-like domain protein</fullName>
    </submittedName>
</protein>
<dbReference type="InterPro" id="IPR042235">
    <property type="entry name" value="ZP-C_dom"/>
</dbReference>
<dbReference type="Pfam" id="PF25057">
    <property type="entry name" value="CUT_N"/>
    <property type="match status" value="1"/>
</dbReference>
<accession>A0A238C1P1</accession>
<sequence length="399" mass="46058">MRVSFSLTIFTALMNNVRSTVLDNDILGDPHVYCGDNYIEVVIKVQFETRNAFKGFIFVEDHLADPSCRSTAVENLDDERRNASIRLGFKSCDVERRRSNNPRGMYVTTSLFLAFQPDFLTKIDRVYVVQCFYMEMEKIFEKQIQVKMNPPLLQTEQVPMPVCKYEILDGSPAGPPVLYAVIGQMVYHKWTCETDTENQFCMVVHSCFVDDGNGDRVQLIDEQGCAKDKYLLQNLEYVSDLMAGKEAHVYKYADRQSLFFDCQISLTIKEPNQEYCSIPNCPEPPRRKRRTSLQSEPLTRRNQTLLSFENTSNAKEQASMESNQITFNKKEFELEMKFNFQHYQIEKVDWFDGNFSVYQDVFCMSSLGLGTIAAMNLIMVSTSAIFFYGSCKHSLCRIN</sequence>
<evidence type="ECO:0000256" key="1">
    <source>
        <dbReference type="ARBA" id="ARBA00004251"/>
    </source>
</evidence>
<evidence type="ECO:0000256" key="4">
    <source>
        <dbReference type="ARBA" id="ARBA00022692"/>
    </source>
</evidence>
<dbReference type="InterPro" id="IPR056953">
    <property type="entry name" value="CUT_N"/>
</dbReference>
<dbReference type="GO" id="GO:0005886">
    <property type="term" value="C:plasma membrane"/>
    <property type="evidence" value="ECO:0007669"/>
    <property type="project" value="UniProtKB-SubCell"/>
</dbReference>
<dbReference type="SMART" id="SM00241">
    <property type="entry name" value="ZP"/>
    <property type="match status" value="1"/>
</dbReference>
<dbReference type="AlphaFoldDB" id="A0A238C1P1"/>